<sequence length="455" mass="49602">MANDFDLVVIGAGSGGVRAARMAAGHGARVAIIEERFFGGTCVNVGCVPKKLFAYGAGFPDEFRLAADYGYTVDGWSFDWATLRDNKTREIERLNGIYRRLLDNAGVTVFEGHGRIEGAGRVSVDGDIQLNAERILIATGGKPFVPDFPGNDRVRISDDLFYLECLPDTVAVVGGGYIASEFASILNGLGVTVHQLYRRELFLRGFDHDVRTFVAERMGANGVKLHFNTDVAAIEERDGRQALHLVDGGELVVDQVFYATGRVPRLDNLLAEGVELDIADNGAVRVDEGLQTSLDGVYALGDVIDRLQLTPVALAEGTWLAAHWFAENKPQGPLDYRDVPTAVFCHPNIGTVGFTEEEALERFGTVRVYRGSFRPMRYTLGDIQEKTLIKLIVDDASDRVVGLHMAGEEAAEITQGFAVAVRMGATKADFDRTIGIHPTSAEEFVTLRQGETVTL</sequence>
<dbReference type="InterPro" id="IPR012999">
    <property type="entry name" value="Pyr_OxRdtase_I_AS"/>
</dbReference>
<keyword evidence="5 8" id="KW-0560">Oxidoreductase</keyword>
<dbReference type="InterPro" id="IPR046952">
    <property type="entry name" value="GSHR/TRXR-like"/>
</dbReference>
<proteinExistence type="inferred from homology"/>
<evidence type="ECO:0000256" key="3">
    <source>
        <dbReference type="ARBA" id="ARBA00022630"/>
    </source>
</evidence>
<protein>
    <submittedName>
        <fullName evidence="11">Glutathione reductase</fullName>
    </submittedName>
</protein>
<accession>A0ABS0AT95</accession>
<dbReference type="PANTHER" id="PTHR42737:SF2">
    <property type="entry name" value="GLUTATHIONE REDUCTASE"/>
    <property type="match status" value="1"/>
</dbReference>
<dbReference type="SUPFAM" id="SSF51905">
    <property type="entry name" value="FAD/NAD(P)-binding domain"/>
    <property type="match status" value="1"/>
</dbReference>
<organism evidence="11 12">
    <name type="scientific">Alloalcanivorax profundimaris</name>
    <dbReference type="NCBI Taxonomy" id="2735259"/>
    <lineage>
        <taxon>Bacteria</taxon>
        <taxon>Pseudomonadati</taxon>
        <taxon>Pseudomonadota</taxon>
        <taxon>Gammaproteobacteria</taxon>
        <taxon>Oceanospirillales</taxon>
        <taxon>Alcanivoracaceae</taxon>
        <taxon>Alloalcanivorax</taxon>
    </lineage>
</organism>
<name>A0ABS0AT95_9GAMM</name>
<reference evidence="11 12" key="1">
    <citation type="submission" date="2012-09" db="EMBL/GenBank/DDBJ databases">
        <title>Genome Sequence of alkane-degrading Bacterium Alcanivorax sp. 521-1.</title>
        <authorList>
            <person name="Lai Q."/>
            <person name="Shao Z."/>
        </authorList>
    </citation>
    <scope>NUCLEOTIDE SEQUENCE [LARGE SCALE GENOMIC DNA]</scope>
    <source>
        <strain evidence="11 12">521-1</strain>
    </source>
</reference>
<evidence type="ECO:0000256" key="8">
    <source>
        <dbReference type="RuleBase" id="RU003691"/>
    </source>
</evidence>
<evidence type="ECO:0000256" key="7">
    <source>
        <dbReference type="ARBA" id="ARBA00023284"/>
    </source>
</evidence>
<dbReference type="Gene3D" id="3.50.50.60">
    <property type="entry name" value="FAD/NAD(P)-binding domain"/>
    <property type="match status" value="2"/>
</dbReference>
<dbReference type="InterPro" id="IPR036188">
    <property type="entry name" value="FAD/NAD-bd_sf"/>
</dbReference>
<evidence type="ECO:0000256" key="6">
    <source>
        <dbReference type="ARBA" id="ARBA00023157"/>
    </source>
</evidence>
<keyword evidence="4 8" id="KW-0274">FAD</keyword>
<dbReference type="InterPro" id="IPR004099">
    <property type="entry name" value="Pyr_nucl-diS_OxRdtase_dimer"/>
</dbReference>
<dbReference type="PRINTS" id="PR00411">
    <property type="entry name" value="PNDRDTASEI"/>
</dbReference>
<evidence type="ECO:0000256" key="1">
    <source>
        <dbReference type="ARBA" id="ARBA00001974"/>
    </source>
</evidence>
<dbReference type="PROSITE" id="PS00076">
    <property type="entry name" value="PYRIDINE_REDOX_1"/>
    <property type="match status" value="1"/>
</dbReference>
<dbReference type="NCBIfam" id="NF004776">
    <property type="entry name" value="PRK06116.1"/>
    <property type="match status" value="1"/>
</dbReference>
<keyword evidence="3 8" id="KW-0285">Flavoprotein</keyword>
<dbReference type="EMBL" id="ARXX01000043">
    <property type="protein sequence ID" value="MBF5057357.1"/>
    <property type="molecule type" value="Genomic_DNA"/>
</dbReference>
<keyword evidence="12" id="KW-1185">Reference proteome</keyword>
<evidence type="ECO:0000313" key="12">
    <source>
        <dbReference type="Proteomes" id="UP000662703"/>
    </source>
</evidence>
<evidence type="ECO:0000256" key="5">
    <source>
        <dbReference type="ARBA" id="ARBA00023002"/>
    </source>
</evidence>
<evidence type="ECO:0000259" key="10">
    <source>
        <dbReference type="Pfam" id="PF07992"/>
    </source>
</evidence>
<dbReference type="Pfam" id="PF02852">
    <property type="entry name" value="Pyr_redox_dim"/>
    <property type="match status" value="1"/>
</dbReference>
<gene>
    <name evidence="11" type="ORF">Y5W_02651</name>
</gene>
<dbReference type="PANTHER" id="PTHR42737">
    <property type="entry name" value="GLUTATHIONE REDUCTASE"/>
    <property type="match status" value="1"/>
</dbReference>
<dbReference type="PRINTS" id="PR00368">
    <property type="entry name" value="FADPNR"/>
</dbReference>
<evidence type="ECO:0000256" key="2">
    <source>
        <dbReference type="ARBA" id="ARBA00007532"/>
    </source>
</evidence>
<dbReference type="InterPro" id="IPR023753">
    <property type="entry name" value="FAD/NAD-binding_dom"/>
</dbReference>
<evidence type="ECO:0000256" key="4">
    <source>
        <dbReference type="ARBA" id="ARBA00022827"/>
    </source>
</evidence>
<comment type="similarity">
    <text evidence="2 8">Belongs to the class-I pyridine nucleotide-disulfide oxidoreductase family.</text>
</comment>
<dbReference type="InterPro" id="IPR016156">
    <property type="entry name" value="FAD/NAD-linked_Rdtase_dimer_sf"/>
</dbReference>
<dbReference type="SUPFAM" id="SSF55424">
    <property type="entry name" value="FAD/NAD-linked reductases, dimerisation (C-terminal) domain"/>
    <property type="match status" value="1"/>
</dbReference>
<comment type="cofactor">
    <cofactor evidence="1">
        <name>FAD</name>
        <dbReference type="ChEBI" id="CHEBI:57692"/>
    </cofactor>
</comment>
<comment type="caution">
    <text evidence="11">The sequence shown here is derived from an EMBL/GenBank/DDBJ whole genome shotgun (WGS) entry which is preliminary data.</text>
</comment>
<feature type="domain" description="FAD/NAD(P)-binding" evidence="10">
    <location>
        <begin position="5"/>
        <end position="317"/>
    </location>
</feature>
<dbReference type="InterPro" id="IPR001100">
    <property type="entry name" value="Pyr_nuc-diS_OxRdtase"/>
</dbReference>
<keyword evidence="7 8" id="KW-0676">Redox-active center</keyword>
<keyword evidence="6" id="KW-1015">Disulfide bond</keyword>
<evidence type="ECO:0000313" key="11">
    <source>
        <dbReference type="EMBL" id="MBF5057357.1"/>
    </source>
</evidence>
<dbReference type="Proteomes" id="UP000662703">
    <property type="component" value="Unassembled WGS sequence"/>
</dbReference>
<evidence type="ECO:0000259" key="9">
    <source>
        <dbReference type="Pfam" id="PF02852"/>
    </source>
</evidence>
<dbReference type="RefSeq" id="WP_194865601.1">
    <property type="nucleotide sequence ID" value="NZ_ARXX01000043.1"/>
</dbReference>
<dbReference type="PIRSF" id="PIRSF000350">
    <property type="entry name" value="Mercury_reductase_MerA"/>
    <property type="match status" value="1"/>
</dbReference>
<dbReference type="Gene3D" id="3.30.390.30">
    <property type="match status" value="1"/>
</dbReference>
<feature type="domain" description="Pyridine nucleotide-disulphide oxidoreductase dimerisation" evidence="9">
    <location>
        <begin position="339"/>
        <end position="447"/>
    </location>
</feature>
<dbReference type="Pfam" id="PF07992">
    <property type="entry name" value="Pyr_redox_2"/>
    <property type="match status" value="1"/>
</dbReference>